<organism evidence="1 2">
    <name type="scientific">Allacma fusca</name>
    <dbReference type="NCBI Taxonomy" id="39272"/>
    <lineage>
        <taxon>Eukaryota</taxon>
        <taxon>Metazoa</taxon>
        <taxon>Ecdysozoa</taxon>
        <taxon>Arthropoda</taxon>
        <taxon>Hexapoda</taxon>
        <taxon>Collembola</taxon>
        <taxon>Symphypleona</taxon>
        <taxon>Sminthuridae</taxon>
        <taxon>Allacma</taxon>
    </lineage>
</organism>
<proteinExistence type="predicted"/>
<feature type="non-terminal residue" evidence="1">
    <location>
        <position position="1"/>
    </location>
</feature>
<gene>
    <name evidence="1" type="ORF">AFUS01_LOCUS20869</name>
</gene>
<name>A0A8J2NZB2_9HEXA</name>
<dbReference type="EMBL" id="CAJVCH010229288">
    <property type="protein sequence ID" value="CAG7732348.1"/>
    <property type="molecule type" value="Genomic_DNA"/>
</dbReference>
<keyword evidence="2" id="KW-1185">Reference proteome</keyword>
<evidence type="ECO:0000313" key="2">
    <source>
        <dbReference type="Proteomes" id="UP000708208"/>
    </source>
</evidence>
<reference evidence="1" key="1">
    <citation type="submission" date="2021-06" db="EMBL/GenBank/DDBJ databases">
        <authorList>
            <person name="Hodson N. C."/>
            <person name="Mongue J. A."/>
            <person name="Jaron S. K."/>
        </authorList>
    </citation>
    <scope>NUCLEOTIDE SEQUENCE</scope>
</reference>
<dbReference type="Proteomes" id="UP000708208">
    <property type="component" value="Unassembled WGS sequence"/>
</dbReference>
<protein>
    <submittedName>
        <fullName evidence="1">Uncharacterized protein</fullName>
    </submittedName>
</protein>
<accession>A0A8J2NZB2</accession>
<comment type="caution">
    <text evidence="1">The sequence shown here is derived from an EMBL/GenBank/DDBJ whole genome shotgun (WGS) entry which is preliminary data.</text>
</comment>
<evidence type="ECO:0000313" key="1">
    <source>
        <dbReference type="EMBL" id="CAG7732348.1"/>
    </source>
</evidence>
<sequence>KKTQHYSKEEKVKPQ</sequence>